<feature type="transmembrane region" description="Helical" evidence="20">
    <location>
        <begin position="711"/>
        <end position="731"/>
    </location>
</feature>
<dbReference type="CDD" id="cd19063">
    <property type="entry name" value="LGIC_TM_5-HT3"/>
    <property type="match status" value="2"/>
</dbReference>
<evidence type="ECO:0000256" key="3">
    <source>
        <dbReference type="ARBA" id="ARBA00022692"/>
    </source>
</evidence>
<evidence type="ECO:0000256" key="13">
    <source>
        <dbReference type="ARBA" id="ARBA00023303"/>
    </source>
</evidence>
<name>L5JMW2_PTEAL</name>
<dbReference type="GO" id="GO:1904602">
    <property type="term" value="C:serotonin-activated cation-selective channel complex"/>
    <property type="evidence" value="ECO:0007669"/>
    <property type="project" value="UniProtKB-ARBA"/>
</dbReference>
<keyword evidence="3 20" id="KW-0812">Transmembrane</keyword>
<evidence type="ECO:0000256" key="15">
    <source>
        <dbReference type="ARBA" id="ARBA00034430"/>
    </source>
</evidence>
<dbReference type="Gene3D" id="1.20.58.390">
    <property type="entry name" value="Neurotransmitter-gated ion-channel transmembrane domain"/>
    <property type="match status" value="2"/>
</dbReference>
<keyword evidence="8 20" id="KW-0472">Membrane</keyword>
<evidence type="ECO:0000256" key="17">
    <source>
        <dbReference type="ARBA" id="ARBA00036634"/>
    </source>
</evidence>
<dbReference type="InParanoid" id="L5JMW2"/>
<evidence type="ECO:0000256" key="18">
    <source>
        <dbReference type="ARBA" id="ARBA00037540"/>
    </source>
</evidence>
<evidence type="ECO:0000313" key="23">
    <source>
        <dbReference type="EMBL" id="ELK00754.1"/>
    </source>
</evidence>
<feature type="transmembrane region" description="Helical" evidence="20">
    <location>
        <begin position="234"/>
        <end position="256"/>
    </location>
</feature>
<protein>
    <submittedName>
        <fullName evidence="23">5-hydroxytryptamine receptor 3C</fullName>
    </submittedName>
</protein>
<dbReference type="InterPro" id="IPR006202">
    <property type="entry name" value="Neur_chan_lig-bd"/>
</dbReference>
<comment type="caution">
    <text evidence="20">Lacks conserved residue(s) required for the propagation of feature annotation.</text>
</comment>
<evidence type="ECO:0000256" key="5">
    <source>
        <dbReference type="ARBA" id="ARBA00022989"/>
    </source>
</evidence>
<dbReference type="InterPro" id="IPR006029">
    <property type="entry name" value="Neurotrans-gated_channel_TM"/>
</dbReference>
<feature type="transmembrane region" description="Helical" evidence="20">
    <location>
        <begin position="293"/>
        <end position="318"/>
    </location>
</feature>
<keyword evidence="24" id="KW-1185">Reference proteome</keyword>
<dbReference type="InterPro" id="IPR036734">
    <property type="entry name" value="Neur_chan_lig-bd_sf"/>
</dbReference>
<evidence type="ECO:0000256" key="6">
    <source>
        <dbReference type="ARBA" id="ARBA00023018"/>
    </source>
</evidence>
<comment type="catalytic activity">
    <reaction evidence="15">
        <text>K(+)(in) = K(+)(out)</text>
        <dbReference type="Rhea" id="RHEA:29463"/>
        <dbReference type="ChEBI" id="CHEBI:29103"/>
    </reaction>
</comment>
<feature type="transmembrane region" description="Helical" evidence="20">
    <location>
        <begin position="594"/>
        <end position="619"/>
    </location>
</feature>
<evidence type="ECO:0000256" key="4">
    <source>
        <dbReference type="ARBA" id="ARBA00022729"/>
    </source>
</evidence>
<evidence type="ECO:0000256" key="8">
    <source>
        <dbReference type="ARBA" id="ARBA00023136"/>
    </source>
</evidence>
<evidence type="ECO:0000256" key="12">
    <source>
        <dbReference type="ARBA" id="ARBA00023286"/>
    </source>
</evidence>
<dbReference type="GO" id="GO:0098662">
    <property type="term" value="P:inorganic cation transmembrane transport"/>
    <property type="evidence" value="ECO:0007669"/>
    <property type="project" value="UniProtKB-ARBA"/>
</dbReference>
<dbReference type="Gene3D" id="2.70.170.10">
    <property type="entry name" value="Neurotransmitter-gated ion-channel ligand-binding domain"/>
    <property type="match status" value="2"/>
</dbReference>
<comment type="subunit">
    <text evidence="19">Forms homopentameric as well as heteropentameric serotonin-activated cation-selective channel complexes with HTR3A. The homomeric complex is not functional. Heteropentameric complexes display properties which resemble that of neuronal serotonin-activated channels in vivo.</text>
</comment>
<keyword evidence="1 20" id="KW-0813">Transport</keyword>
<dbReference type="STRING" id="9402.L5JMW2"/>
<dbReference type="GO" id="GO:0140227">
    <property type="term" value="P:serotonin-gated cation-selective signaling pathway"/>
    <property type="evidence" value="ECO:0007669"/>
    <property type="project" value="UniProtKB-ARBA"/>
</dbReference>
<dbReference type="GO" id="GO:0045211">
    <property type="term" value="C:postsynaptic membrane"/>
    <property type="evidence" value="ECO:0007669"/>
    <property type="project" value="UniProtKB-SubCell"/>
</dbReference>
<keyword evidence="11" id="KW-0628">Postsynaptic cell membrane</keyword>
<evidence type="ECO:0000256" key="1">
    <source>
        <dbReference type="ARBA" id="ARBA00022448"/>
    </source>
</evidence>
<evidence type="ECO:0000256" key="20">
    <source>
        <dbReference type="RuleBase" id="RU000687"/>
    </source>
</evidence>
<reference evidence="24" key="1">
    <citation type="journal article" date="2013" name="Science">
        <title>Comparative analysis of bat genomes provides insight into the evolution of flight and immunity.</title>
        <authorList>
            <person name="Zhang G."/>
            <person name="Cowled C."/>
            <person name="Shi Z."/>
            <person name="Huang Z."/>
            <person name="Bishop-Lilly K.A."/>
            <person name="Fang X."/>
            <person name="Wynne J.W."/>
            <person name="Xiong Z."/>
            <person name="Baker M.L."/>
            <person name="Zhao W."/>
            <person name="Tachedjian M."/>
            <person name="Zhu Y."/>
            <person name="Zhou P."/>
            <person name="Jiang X."/>
            <person name="Ng J."/>
            <person name="Yang L."/>
            <person name="Wu L."/>
            <person name="Xiao J."/>
            <person name="Feng Y."/>
            <person name="Chen Y."/>
            <person name="Sun X."/>
            <person name="Zhang Y."/>
            <person name="Marsh G.A."/>
            <person name="Crameri G."/>
            <person name="Broder C.C."/>
            <person name="Frey K.G."/>
            <person name="Wang L.F."/>
            <person name="Wang J."/>
        </authorList>
    </citation>
    <scope>NUCLEOTIDE SEQUENCE [LARGE SCALE GENOMIC DNA]</scope>
</reference>
<keyword evidence="4 20" id="KW-0732">Signal</keyword>
<feature type="domain" description="Neurotransmitter-gated ion-channel ligand-binding" evidence="21">
    <location>
        <begin position="66"/>
        <end position="232"/>
    </location>
</feature>
<evidence type="ECO:0000313" key="24">
    <source>
        <dbReference type="Proteomes" id="UP000010552"/>
    </source>
</evidence>
<keyword evidence="2" id="KW-1003">Cell membrane</keyword>
<accession>L5JMW2</accession>
<comment type="similarity">
    <text evidence="20">Belongs to the ligand-gated ion channel (TC 1.A.9) family.</text>
</comment>
<dbReference type="Pfam" id="PF02931">
    <property type="entry name" value="Neur_chan_LBD"/>
    <property type="match status" value="2"/>
</dbReference>
<dbReference type="FunFam" id="2.70.170.10:FF:000026">
    <property type="entry name" value="5-hydroxytryptamine receptor 3C"/>
    <property type="match status" value="1"/>
</dbReference>
<keyword evidence="5 20" id="KW-1133">Transmembrane helix</keyword>
<dbReference type="AlphaFoldDB" id="L5JMW2"/>
<dbReference type="SUPFAM" id="SSF90112">
    <property type="entry name" value="Neurotransmitter-gated ion-channel transmembrane pore"/>
    <property type="match status" value="2"/>
</dbReference>
<dbReference type="PRINTS" id="PR00252">
    <property type="entry name" value="NRIONCHANNEL"/>
</dbReference>
<comment type="function">
    <text evidence="18">Forms serotonin (5-hydroxytryptamine/5-HT3)-activated cation-selective channel complexes, which when activated cause fast, depolarizing responses in neurons.</text>
</comment>
<feature type="domain" description="Neurotransmitter-gated ion-channel transmembrane" evidence="22">
    <location>
        <begin position="540"/>
        <end position="638"/>
    </location>
</feature>
<dbReference type="GO" id="GO:0022850">
    <property type="term" value="F:serotonin-gated monoatomic cation channel activity"/>
    <property type="evidence" value="ECO:0007669"/>
    <property type="project" value="UniProtKB-ARBA"/>
</dbReference>
<dbReference type="Proteomes" id="UP000010552">
    <property type="component" value="Unassembled WGS sequence"/>
</dbReference>
<dbReference type="Pfam" id="PF02932">
    <property type="entry name" value="Neur_chan_memb"/>
    <property type="match status" value="2"/>
</dbReference>
<dbReference type="InterPro" id="IPR038050">
    <property type="entry name" value="Neuro_actylchol_rec"/>
</dbReference>
<dbReference type="InterPro" id="IPR036719">
    <property type="entry name" value="Neuro-gated_channel_TM_sf"/>
</dbReference>
<evidence type="ECO:0000256" key="19">
    <source>
        <dbReference type="ARBA" id="ARBA00063036"/>
    </source>
</evidence>
<proteinExistence type="inferred from homology"/>
<evidence type="ECO:0000259" key="22">
    <source>
        <dbReference type="Pfam" id="PF02932"/>
    </source>
</evidence>
<feature type="signal peptide" evidence="20">
    <location>
        <begin position="1"/>
        <end position="27"/>
    </location>
</feature>
<feature type="transmembrane region" description="Helical" evidence="20">
    <location>
        <begin position="535"/>
        <end position="559"/>
    </location>
</feature>
<comment type="catalytic activity">
    <reaction evidence="17">
        <text>Ca(2+)(in) = Ca(2+)(out)</text>
        <dbReference type="Rhea" id="RHEA:29671"/>
        <dbReference type="ChEBI" id="CHEBI:29108"/>
    </reaction>
</comment>
<dbReference type="InterPro" id="IPR006201">
    <property type="entry name" value="Neur_channel"/>
</dbReference>
<keyword evidence="9" id="KW-1015">Disulfide bond</keyword>
<dbReference type="EMBL" id="KB031155">
    <property type="protein sequence ID" value="ELK00754.1"/>
    <property type="molecule type" value="Genomic_DNA"/>
</dbReference>
<dbReference type="InterPro" id="IPR018000">
    <property type="entry name" value="Neurotransmitter_ion_chnl_CS"/>
</dbReference>
<evidence type="ECO:0000256" key="2">
    <source>
        <dbReference type="ARBA" id="ARBA00022475"/>
    </source>
</evidence>
<feature type="domain" description="Neurotransmitter-gated ion-channel transmembrane" evidence="22">
    <location>
        <begin position="239"/>
        <end position="346"/>
    </location>
</feature>
<evidence type="ECO:0000256" key="11">
    <source>
        <dbReference type="ARBA" id="ARBA00023257"/>
    </source>
</evidence>
<keyword evidence="6" id="KW-0770">Synapse</keyword>
<gene>
    <name evidence="23" type="ORF">PAL_GLEAN10018181</name>
</gene>
<organism evidence="23 24">
    <name type="scientific">Pteropus alecto</name>
    <name type="common">Black flying fox</name>
    <dbReference type="NCBI Taxonomy" id="9402"/>
    <lineage>
        <taxon>Eukaryota</taxon>
        <taxon>Metazoa</taxon>
        <taxon>Chordata</taxon>
        <taxon>Craniata</taxon>
        <taxon>Vertebrata</taxon>
        <taxon>Euteleostomi</taxon>
        <taxon>Mammalia</taxon>
        <taxon>Eutheria</taxon>
        <taxon>Laurasiatheria</taxon>
        <taxon>Chiroptera</taxon>
        <taxon>Yinpterochiroptera</taxon>
        <taxon>Pteropodoidea</taxon>
        <taxon>Pteropodidae</taxon>
        <taxon>Pteropodinae</taxon>
        <taxon>Pteropus</taxon>
    </lineage>
</organism>
<feature type="chain" id="PRO_5022270485" evidence="20">
    <location>
        <begin position="28"/>
        <end position="733"/>
    </location>
</feature>
<dbReference type="PROSITE" id="PS00236">
    <property type="entry name" value="NEUROTR_ION_CHANNEL"/>
    <property type="match status" value="2"/>
</dbReference>
<keyword evidence="7 20" id="KW-0406">Ion transport</keyword>
<evidence type="ECO:0000256" key="9">
    <source>
        <dbReference type="ARBA" id="ARBA00023157"/>
    </source>
</evidence>
<dbReference type="InterPro" id="IPR049944">
    <property type="entry name" value="LGIC_TM_5-HT3"/>
</dbReference>
<sequence length="733" mass="82615">MKGGCSTRRGLSLYLTVSLLLQGRSDAFTINCSGFDQHGVDPAAFQAVFDRKAFRPVINFSIPTHVNLSFTLSAILEVIWDNPFISWNPEECVSINKLTVSAKNLWLPDIFITESMEMSQAPPDLTAYVNSEGRIRYDRPAQVTSICNLDIFYFPFDQQNCTFTFSSFLYTVDIMVLGMNKEVWEITETSRHIIQTQGEWELLGINKATPKMSVGSNVYDQIMFYVTIRRRPRLYVINLLVPSSFLVAIDVLSFYLPAESETRAPFKITLLLGYNVFLLVMNDLLPSSGTPLIGVYFALCLSLMVLSLLETIFITYLLHLATTWPPPMPRWLHSLLLHCASPTKCCPTVPQKGNTGPGLTPAHLPGRANSFTINCSGFDQHGVDLAAFQAIFNQKVFRPVINHSIPTQVNISFTLSAILEVTPEGLSAYVTNSGHIAYNKTMRVTSICSLDIFYFPFDQQNCTLTFGSFLYTVENMVLGMDKEVWEIADTSLNIVRTQGEWESLGINKATLKMSVGSSLFDQIMFYVAIRRRPRLYIINLLVPSSFLVAIDALSFYLPAESKNRAPFKITLLLGYNVFLIMTNKLLPARGTPLISIYFALCLSLMVLSLLETIFLTYLLHLATTQPPPMPQWLYSLLLYCTSPRKCCPTILWKENVGPALTPTHLPGLKELSESVEKELGPREAELNRGSRLTRAQLTDLWVQFSHMMDTFLFRLYLLFLASSIITVIVLWNT</sequence>
<keyword evidence="13 20" id="KW-0407">Ion channel</keyword>
<dbReference type="FunFam" id="1.20.58.390:FF:000042">
    <property type="entry name" value="5-hydroxytryptamine receptor 3C"/>
    <property type="match status" value="2"/>
</dbReference>
<evidence type="ECO:0000256" key="10">
    <source>
        <dbReference type="ARBA" id="ARBA00023170"/>
    </source>
</evidence>
<dbReference type="SUPFAM" id="SSF63712">
    <property type="entry name" value="Nicotinic receptor ligand binding domain-like"/>
    <property type="match status" value="2"/>
</dbReference>
<comment type="subcellular location">
    <subcellularLocation>
        <location evidence="14">Postsynaptic cell membrane</location>
        <topology evidence="14">Multi-pass membrane protein</topology>
    </subcellularLocation>
</comment>
<evidence type="ECO:0000256" key="14">
    <source>
        <dbReference type="ARBA" id="ARBA00034104"/>
    </source>
</evidence>
<feature type="domain" description="Neurotransmitter-gated ion-channel ligand-binding" evidence="21">
    <location>
        <begin position="426"/>
        <end position="533"/>
    </location>
</feature>
<evidence type="ECO:0000259" key="21">
    <source>
        <dbReference type="Pfam" id="PF02931"/>
    </source>
</evidence>
<dbReference type="FunCoup" id="L5JMW2">
    <property type="interactions" value="41"/>
</dbReference>
<keyword evidence="12" id="KW-1071">Ligand-gated ion channel</keyword>
<feature type="transmembrane region" description="Helical" evidence="20">
    <location>
        <begin position="565"/>
        <end position="582"/>
    </location>
</feature>
<keyword evidence="10 23" id="KW-0675">Receptor</keyword>
<evidence type="ECO:0000256" key="16">
    <source>
        <dbReference type="ARBA" id="ARBA00036239"/>
    </source>
</evidence>
<evidence type="ECO:0000256" key="7">
    <source>
        <dbReference type="ARBA" id="ARBA00023065"/>
    </source>
</evidence>
<dbReference type="PANTHER" id="PTHR18945">
    <property type="entry name" value="NEUROTRANSMITTER GATED ION CHANNEL"/>
    <property type="match status" value="1"/>
</dbReference>
<comment type="catalytic activity">
    <reaction evidence="16">
        <text>Na(+)(in) = Na(+)(out)</text>
        <dbReference type="Rhea" id="RHEA:34963"/>
        <dbReference type="ChEBI" id="CHEBI:29101"/>
    </reaction>
</comment>